<evidence type="ECO:0000256" key="2">
    <source>
        <dbReference type="SAM" id="Phobius"/>
    </source>
</evidence>
<dbReference type="AlphaFoldDB" id="A0AAE1DJW5"/>
<comment type="caution">
    <text evidence="3">The sequence shown here is derived from an EMBL/GenBank/DDBJ whole genome shotgun (WGS) entry which is preliminary data.</text>
</comment>
<dbReference type="EMBL" id="JAWDGP010003536">
    <property type="protein sequence ID" value="KAK3773444.1"/>
    <property type="molecule type" value="Genomic_DNA"/>
</dbReference>
<keyword evidence="2" id="KW-0472">Membrane</keyword>
<keyword evidence="2" id="KW-1133">Transmembrane helix</keyword>
<protein>
    <submittedName>
        <fullName evidence="3">Uncharacterized protein</fullName>
    </submittedName>
</protein>
<sequence>MHGCYTSTKMEMKGWLGRYLTSTIPSVCIYTGSWRRIRNNRKRGIRKRLTTNKGLEATENRALPPTYTQADIDTPCQYQFELCRDCLESSVRRVCGNRRDRDVTVCQSHVLSPPDALFTGEGDYSSPSPTERYSQASYCAARVCVCVCGMADRDFNPWHLIKGPRQIFSRRRRSNPGTKNRRVSQCSSGLKFGPLG</sequence>
<reference evidence="3" key="1">
    <citation type="journal article" date="2023" name="G3 (Bethesda)">
        <title>A reference genome for the long-term kleptoplast-retaining sea slug Elysia crispata morphotype clarki.</title>
        <authorList>
            <person name="Eastman K.E."/>
            <person name="Pendleton A.L."/>
            <person name="Shaikh M.A."/>
            <person name="Suttiyut T."/>
            <person name="Ogas R."/>
            <person name="Tomko P."/>
            <person name="Gavelis G."/>
            <person name="Widhalm J.R."/>
            <person name="Wisecaver J.H."/>
        </authorList>
    </citation>
    <scope>NUCLEOTIDE SEQUENCE</scope>
    <source>
        <strain evidence="3">ECLA1</strain>
    </source>
</reference>
<name>A0AAE1DJW5_9GAST</name>
<evidence type="ECO:0000313" key="3">
    <source>
        <dbReference type="EMBL" id="KAK3773444.1"/>
    </source>
</evidence>
<keyword evidence="4" id="KW-1185">Reference proteome</keyword>
<feature type="region of interest" description="Disordered" evidence="1">
    <location>
        <begin position="170"/>
        <end position="196"/>
    </location>
</feature>
<accession>A0AAE1DJW5</accession>
<keyword evidence="2" id="KW-0812">Transmembrane</keyword>
<dbReference type="Proteomes" id="UP001283361">
    <property type="component" value="Unassembled WGS sequence"/>
</dbReference>
<gene>
    <name evidence="3" type="ORF">RRG08_007933</name>
</gene>
<organism evidence="3 4">
    <name type="scientific">Elysia crispata</name>
    <name type="common">lettuce slug</name>
    <dbReference type="NCBI Taxonomy" id="231223"/>
    <lineage>
        <taxon>Eukaryota</taxon>
        <taxon>Metazoa</taxon>
        <taxon>Spiralia</taxon>
        <taxon>Lophotrochozoa</taxon>
        <taxon>Mollusca</taxon>
        <taxon>Gastropoda</taxon>
        <taxon>Heterobranchia</taxon>
        <taxon>Euthyneura</taxon>
        <taxon>Panpulmonata</taxon>
        <taxon>Sacoglossa</taxon>
        <taxon>Placobranchoidea</taxon>
        <taxon>Plakobranchidae</taxon>
        <taxon>Elysia</taxon>
    </lineage>
</organism>
<feature type="compositionally biased region" description="Basic residues" evidence="1">
    <location>
        <begin position="170"/>
        <end position="182"/>
    </location>
</feature>
<feature type="transmembrane region" description="Helical" evidence="2">
    <location>
        <begin position="15"/>
        <end position="33"/>
    </location>
</feature>
<proteinExistence type="predicted"/>
<evidence type="ECO:0000313" key="4">
    <source>
        <dbReference type="Proteomes" id="UP001283361"/>
    </source>
</evidence>
<evidence type="ECO:0000256" key="1">
    <source>
        <dbReference type="SAM" id="MobiDB-lite"/>
    </source>
</evidence>